<feature type="domain" description="Plastocyanin-like" evidence="3">
    <location>
        <begin position="383"/>
        <end position="513"/>
    </location>
</feature>
<dbReference type="GO" id="GO:0016491">
    <property type="term" value="F:oxidoreductase activity"/>
    <property type="evidence" value="ECO:0007669"/>
    <property type="project" value="InterPro"/>
</dbReference>
<dbReference type="InterPro" id="IPR011707">
    <property type="entry name" value="Cu-oxidase-like_N"/>
</dbReference>
<accession>A0A1I6R987</accession>
<organism evidence="5 6">
    <name type="scientific">Marininema halotolerans</name>
    <dbReference type="NCBI Taxonomy" id="1155944"/>
    <lineage>
        <taxon>Bacteria</taxon>
        <taxon>Bacillati</taxon>
        <taxon>Bacillota</taxon>
        <taxon>Bacilli</taxon>
        <taxon>Bacillales</taxon>
        <taxon>Thermoactinomycetaceae</taxon>
        <taxon>Marininema</taxon>
    </lineage>
</organism>
<dbReference type="CDD" id="cd13891">
    <property type="entry name" value="CuRO_3_CotA_like"/>
    <property type="match status" value="1"/>
</dbReference>
<evidence type="ECO:0000259" key="2">
    <source>
        <dbReference type="Pfam" id="PF00394"/>
    </source>
</evidence>
<dbReference type="InterPro" id="IPR001117">
    <property type="entry name" value="Cu-oxidase_2nd"/>
</dbReference>
<dbReference type="PANTHER" id="PTHR48267">
    <property type="entry name" value="CUPREDOXIN SUPERFAMILY PROTEIN"/>
    <property type="match status" value="1"/>
</dbReference>
<dbReference type="InterPro" id="IPR008972">
    <property type="entry name" value="Cupredoxin"/>
</dbReference>
<sequence>MKMKKFVNPLPVPPLIKPFNKTKSLTSYKVTMREGRHKFDKSLPPAIIWGYNGIYPGPTFEVRKNERVEVHWINQLPRDQFLPVDTTILPPEQQKVPTGISIVHLHGGKTRPEFDGYPTAWYSRDLEFVGPEFVTDVFQYDNNQRPTGLMYHDHTFAITRLNVYAGLFGTYFIRGKEEDKLNLPKGKFELPINIHDLSLNPDGTLFYPDQPDPNPSGIVPSVVPEFFGEFMSVNGKLYPFLDVEPRKYRFRIVNICNSRFLSMRLTSGQPFIQIGTDGGLLKKPVKVEQLILGPAERADVILDFSQFKGKSITLTNNANSPFPDGDPVNNNTSVIMQFRVTLPLSRKDKSEIPNQLSKFKFFKESEAVRIRDITLDETLDQFGRLLLLLNNTPFDKKPITETPELNTIEIWRFINLTEDTHPMHIHLVQFQILYRQKFDVELFEGTGELEFTSGRIPPDPNERGFKDTVRANPDEVTAVIARFGPFSGLYVYHCHILEHEDYEMMRPFEVVDEDEE</sequence>
<evidence type="ECO:0000259" key="4">
    <source>
        <dbReference type="Pfam" id="PF07732"/>
    </source>
</evidence>
<dbReference type="Pfam" id="PF00394">
    <property type="entry name" value="Cu-oxidase"/>
    <property type="match status" value="1"/>
</dbReference>
<name>A0A1I6R987_9BACL</name>
<feature type="domain" description="Plastocyanin-like" evidence="2">
    <location>
        <begin position="237"/>
        <end position="308"/>
    </location>
</feature>
<dbReference type="InterPro" id="IPR045087">
    <property type="entry name" value="Cu-oxidase_fam"/>
</dbReference>
<dbReference type="OrthoDB" id="9757546at2"/>
<protein>
    <submittedName>
        <fullName evidence="5">Spore coat protein A</fullName>
    </submittedName>
</protein>
<dbReference type="Pfam" id="PF07731">
    <property type="entry name" value="Cu-oxidase_2"/>
    <property type="match status" value="1"/>
</dbReference>
<dbReference type="PANTHER" id="PTHR48267:SF1">
    <property type="entry name" value="BILIRUBIN OXIDASE"/>
    <property type="match status" value="1"/>
</dbReference>
<dbReference type="SUPFAM" id="SSF49503">
    <property type="entry name" value="Cupredoxins"/>
    <property type="match status" value="3"/>
</dbReference>
<reference evidence="6" key="1">
    <citation type="submission" date="2016-10" db="EMBL/GenBank/DDBJ databases">
        <authorList>
            <person name="Varghese N."/>
            <person name="Submissions S."/>
        </authorList>
    </citation>
    <scope>NUCLEOTIDE SEQUENCE [LARGE SCALE GENOMIC DNA]</scope>
    <source>
        <strain evidence="6">DSM 45789</strain>
    </source>
</reference>
<evidence type="ECO:0000313" key="5">
    <source>
        <dbReference type="EMBL" id="SFS61279.1"/>
    </source>
</evidence>
<keyword evidence="6" id="KW-1185">Reference proteome</keyword>
<evidence type="ECO:0000313" key="6">
    <source>
        <dbReference type="Proteomes" id="UP000198660"/>
    </source>
</evidence>
<evidence type="ECO:0000259" key="3">
    <source>
        <dbReference type="Pfam" id="PF07731"/>
    </source>
</evidence>
<evidence type="ECO:0000256" key="1">
    <source>
        <dbReference type="ARBA" id="ARBA00010609"/>
    </source>
</evidence>
<dbReference type="GO" id="GO:0005507">
    <property type="term" value="F:copper ion binding"/>
    <property type="evidence" value="ECO:0007669"/>
    <property type="project" value="InterPro"/>
</dbReference>
<gene>
    <name evidence="5" type="ORF">SAMN05444972_104294</name>
</gene>
<dbReference type="RefSeq" id="WP_091836112.1">
    <property type="nucleotide sequence ID" value="NZ_FPAA01000004.1"/>
</dbReference>
<dbReference type="Pfam" id="PF07732">
    <property type="entry name" value="Cu-oxidase_3"/>
    <property type="match status" value="1"/>
</dbReference>
<dbReference type="Proteomes" id="UP000198660">
    <property type="component" value="Unassembled WGS sequence"/>
</dbReference>
<proteinExistence type="inferred from homology"/>
<keyword evidence="5" id="KW-0167">Capsid protein</keyword>
<dbReference type="CDD" id="cd13868">
    <property type="entry name" value="CuRO_2_CotA_like"/>
    <property type="match status" value="1"/>
</dbReference>
<dbReference type="Gene3D" id="2.60.40.420">
    <property type="entry name" value="Cupredoxins - blue copper proteins"/>
    <property type="match status" value="3"/>
</dbReference>
<comment type="similarity">
    <text evidence="1">Belongs to the multicopper oxidase family.</text>
</comment>
<keyword evidence="5" id="KW-0946">Virion</keyword>
<dbReference type="CDD" id="cd13844">
    <property type="entry name" value="CuRO_1_BOD_CotA_like"/>
    <property type="match status" value="1"/>
</dbReference>
<dbReference type="InterPro" id="IPR011706">
    <property type="entry name" value="Cu-oxidase_C"/>
</dbReference>
<dbReference type="AlphaFoldDB" id="A0A1I6R987"/>
<feature type="domain" description="Plastocyanin-like" evidence="4">
    <location>
        <begin position="45"/>
        <end position="80"/>
    </location>
</feature>
<dbReference type="EMBL" id="FPAA01000004">
    <property type="protein sequence ID" value="SFS61279.1"/>
    <property type="molecule type" value="Genomic_DNA"/>
</dbReference>